<sequence length="1020" mass="110058">MGLVLLLPCTPALAQTAAALVGTARDAATRRPVPGVVVTATSSALMGARTAVTDEAGLFWVPQLPPGGYTVRGAKEGYQPYVIAGVELRGGTRIQVDIALAPLALAEEITVVAPPSSVDIGSTMTGVAISDDFMRAVPLWRPSARGAAMRSFESLADVAPGVHPDTYGISIAGSTSPENEVVIDGLSVRDPARGLVATPLSAEFVKEVRVATGSLMPEHGRTTGGLLEVITKSGSNELHGSVFSSITPGAFEGTRALVKQEGQTIRTSRELSSLRDAGFELGGPVLRDKLWFYGGANVSLVRYALRRSLNEALIAGGEVEKDALGFTRVSEIPGTARTYYADRRAFHYIGKLTYDLAQDHRAELSLFGSRSGSGGRGTLSIRPQTDDPEVSNIAGTYEALATQVDASSRGLALSLSSSFMEKRLLLDAKLGWHHSELITLPSDGSEIGAQAGLSDTPHVLFRRATPARNVRDYERIPPRACEDAPGKPDEGGQSTAVNRCPVAQYELGGPRDIDVSSLHRYAASVAATWRARAFGHHAVKVGMDVSVMTFDHRFAYAGGASFRERPDGTSLVGVRYGYLAGPDDPRFVDELNNSSSSMSVAGFAQESWNILDSVTLNVGVRYESQLLFGDDGKLGLALHHEWSPRLGVIYDFTRSGRSKVFASYARYHEEIPLYLADRSFMGDRQIYAHHDPARCDPSTRAGSKRPACLKEHLRPIGAPWAPDQRWGAVGSEKAVIDPALRPQSMDEIVLGGEYDVRSGARVGVHYTKRFLNDIVDDISRDDGRSFFIGNPGSGIARDLPRAERDYDAVTLFFAKAFSHGWLAQASYTLSWLRGNYQGLFRPETSQLEPNRNSDYDLVSLLPNRSGPLAGDHRHVVKVFGAKAVPMTSWLDIEAGGALRARSGEPSNYLAAHPVYGGGEVFLLPRGSGDRLPWVYEVDVRLNASIKLAKGSAVTLTADVFNLFNFQAETLRDSRYTARYHLPITGGTVDALPQDGMNPNFGKPAAYQAPRAIRLAARVSF</sequence>
<evidence type="ECO:0000256" key="2">
    <source>
        <dbReference type="ARBA" id="ARBA00022448"/>
    </source>
</evidence>
<evidence type="ECO:0000256" key="3">
    <source>
        <dbReference type="ARBA" id="ARBA00022452"/>
    </source>
</evidence>
<dbReference type="GO" id="GO:0009279">
    <property type="term" value="C:cell outer membrane"/>
    <property type="evidence" value="ECO:0007669"/>
    <property type="project" value="UniProtKB-SubCell"/>
</dbReference>
<dbReference type="InterPro" id="IPR000531">
    <property type="entry name" value="Beta-barrel_TonB"/>
</dbReference>
<organism evidence="11 12">
    <name type="scientific">Sorangium cellulosum</name>
    <name type="common">Polyangium cellulosum</name>
    <dbReference type="NCBI Taxonomy" id="56"/>
    <lineage>
        <taxon>Bacteria</taxon>
        <taxon>Pseudomonadati</taxon>
        <taxon>Myxococcota</taxon>
        <taxon>Polyangia</taxon>
        <taxon>Polyangiales</taxon>
        <taxon>Polyangiaceae</taxon>
        <taxon>Sorangium</taxon>
    </lineage>
</organism>
<evidence type="ECO:0000259" key="10">
    <source>
        <dbReference type="Pfam" id="PF25183"/>
    </source>
</evidence>
<protein>
    <submittedName>
        <fullName evidence="11">Uncharacterized protein</fullName>
    </submittedName>
</protein>
<evidence type="ECO:0000256" key="8">
    <source>
        <dbReference type="PROSITE-ProRule" id="PRU01360"/>
    </source>
</evidence>
<dbReference type="GO" id="GO:0044718">
    <property type="term" value="P:siderophore transmembrane transport"/>
    <property type="evidence" value="ECO:0007669"/>
    <property type="project" value="TreeGrafter"/>
</dbReference>
<dbReference type="EMBL" id="JEME01000745">
    <property type="protein sequence ID" value="KYG09226.1"/>
    <property type="molecule type" value="Genomic_DNA"/>
</dbReference>
<dbReference type="SUPFAM" id="SSF49464">
    <property type="entry name" value="Carboxypeptidase regulatory domain-like"/>
    <property type="match status" value="1"/>
</dbReference>
<gene>
    <name evidence="11" type="ORF">BE21_19135</name>
</gene>
<dbReference type="Pfam" id="PF25183">
    <property type="entry name" value="OMP_b-brl_4"/>
    <property type="match status" value="1"/>
</dbReference>
<dbReference type="Proteomes" id="UP000075502">
    <property type="component" value="Unassembled WGS sequence"/>
</dbReference>
<feature type="domain" description="TonB-dependent transporter Oar-like beta-barrel" evidence="10">
    <location>
        <begin position="230"/>
        <end position="296"/>
    </location>
</feature>
<keyword evidence="4 8" id="KW-0812">Transmembrane</keyword>
<keyword evidence="6 8" id="KW-0472">Membrane</keyword>
<keyword evidence="7 8" id="KW-0998">Cell outer membrane</keyword>
<keyword evidence="5" id="KW-0798">TonB box</keyword>
<dbReference type="InterPro" id="IPR036942">
    <property type="entry name" value="Beta-barrel_TonB_sf"/>
</dbReference>
<dbReference type="AlphaFoldDB" id="A0A150TX87"/>
<dbReference type="GO" id="GO:0015344">
    <property type="term" value="F:siderophore uptake transmembrane transporter activity"/>
    <property type="evidence" value="ECO:0007669"/>
    <property type="project" value="TreeGrafter"/>
</dbReference>
<name>A0A150TX87_SORCE</name>
<evidence type="ECO:0000256" key="1">
    <source>
        <dbReference type="ARBA" id="ARBA00004571"/>
    </source>
</evidence>
<keyword evidence="2 8" id="KW-0813">Transport</keyword>
<dbReference type="PANTHER" id="PTHR30069:SF46">
    <property type="entry name" value="OAR PROTEIN"/>
    <property type="match status" value="1"/>
</dbReference>
<evidence type="ECO:0000256" key="4">
    <source>
        <dbReference type="ARBA" id="ARBA00022692"/>
    </source>
</evidence>
<keyword evidence="3 8" id="KW-1134">Transmembrane beta strand</keyword>
<accession>A0A150TX87</accession>
<dbReference type="InterPro" id="IPR057601">
    <property type="entry name" value="Oar-like_b-barrel"/>
</dbReference>
<reference evidence="11 12" key="1">
    <citation type="submission" date="2014-02" db="EMBL/GenBank/DDBJ databases">
        <title>The small core and large imbalanced accessory genome model reveals a collaborative survival strategy of Sorangium cellulosum strains in nature.</title>
        <authorList>
            <person name="Han K."/>
            <person name="Peng R."/>
            <person name="Blom J."/>
            <person name="Li Y.-Z."/>
        </authorList>
    </citation>
    <scope>NUCLEOTIDE SEQUENCE [LARGE SCALE GENOMIC DNA]</scope>
    <source>
        <strain evidence="11 12">So0007-03</strain>
    </source>
</reference>
<comment type="caution">
    <text evidence="11">The sequence shown here is derived from an EMBL/GenBank/DDBJ whole genome shotgun (WGS) entry which is preliminary data.</text>
</comment>
<evidence type="ECO:0000313" key="12">
    <source>
        <dbReference type="Proteomes" id="UP000075502"/>
    </source>
</evidence>
<evidence type="ECO:0000313" key="11">
    <source>
        <dbReference type="EMBL" id="KYG09226.1"/>
    </source>
</evidence>
<dbReference type="Gene3D" id="2.40.170.20">
    <property type="entry name" value="TonB-dependent receptor, beta-barrel domain"/>
    <property type="match status" value="1"/>
</dbReference>
<evidence type="ECO:0000256" key="6">
    <source>
        <dbReference type="ARBA" id="ARBA00023136"/>
    </source>
</evidence>
<dbReference type="Gene3D" id="2.60.40.1120">
    <property type="entry name" value="Carboxypeptidase-like, regulatory domain"/>
    <property type="match status" value="1"/>
</dbReference>
<dbReference type="Pfam" id="PF13620">
    <property type="entry name" value="CarboxypepD_reg"/>
    <property type="match status" value="1"/>
</dbReference>
<dbReference type="PANTHER" id="PTHR30069">
    <property type="entry name" value="TONB-DEPENDENT OUTER MEMBRANE RECEPTOR"/>
    <property type="match status" value="1"/>
</dbReference>
<evidence type="ECO:0000256" key="7">
    <source>
        <dbReference type="ARBA" id="ARBA00023237"/>
    </source>
</evidence>
<evidence type="ECO:0000256" key="5">
    <source>
        <dbReference type="ARBA" id="ARBA00023077"/>
    </source>
</evidence>
<proteinExistence type="inferred from homology"/>
<dbReference type="PROSITE" id="PS52016">
    <property type="entry name" value="TONB_DEPENDENT_REC_3"/>
    <property type="match status" value="1"/>
</dbReference>
<comment type="subcellular location">
    <subcellularLocation>
        <location evidence="1 8">Cell outer membrane</location>
        <topology evidence="1 8">Multi-pass membrane protein</topology>
    </subcellularLocation>
</comment>
<evidence type="ECO:0000259" key="9">
    <source>
        <dbReference type="Pfam" id="PF00593"/>
    </source>
</evidence>
<feature type="domain" description="TonB-dependent receptor-like beta-barrel" evidence="9">
    <location>
        <begin position="562"/>
        <end position="962"/>
    </location>
</feature>
<dbReference type="InterPro" id="IPR008969">
    <property type="entry name" value="CarboxyPept-like_regulatory"/>
</dbReference>
<dbReference type="SUPFAM" id="SSF56935">
    <property type="entry name" value="Porins"/>
    <property type="match status" value="1"/>
</dbReference>
<dbReference type="Pfam" id="PF00593">
    <property type="entry name" value="TonB_dep_Rec_b-barrel"/>
    <property type="match status" value="1"/>
</dbReference>
<dbReference type="InterPro" id="IPR039426">
    <property type="entry name" value="TonB-dep_rcpt-like"/>
</dbReference>
<comment type="similarity">
    <text evidence="8">Belongs to the TonB-dependent receptor family.</text>
</comment>